<dbReference type="Pfam" id="PF05016">
    <property type="entry name" value="ParE_toxin"/>
    <property type="match status" value="1"/>
</dbReference>
<protein>
    <recommendedName>
        <fullName evidence="3">Toxin</fullName>
    </recommendedName>
</protein>
<comment type="similarity">
    <text evidence="1 3">Belongs to the RelE toxin family.</text>
</comment>
<evidence type="ECO:0000313" key="5">
    <source>
        <dbReference type="Proteomes" id="UP000433101"/>
    </source>
</evidence>
<evidence type="ECO:0000256" key="2">
    <source>
        <dbReference type="ARBA" id="ARBA00022649"/>
    </source>
</evidence>
<dbReference type="InterPro" id="IPR051803">
    <property type="entry name" value="TA_system_RelE-like_toxin"/>
</dbReference>
<keyword evidence="5" id="KW-1185">Reference proteome</keyword>
<dbReference type="RefSeq" id="WP_160777620.1">
    <property type="nucleotide sequence ID" value="NZ_WUMV01000010.1"/>
</dbReference>
<dbReference type="InterPro" id="IPR028344">
    <property type="entry name" value="ParE1/4"/>
</dbReference>
<proteinExistence type="inferred from homology"/>
<sequence>MSSNDGAYRLSASAQFDLEGIWLYTYQNWSEDQAEHYIGQIFDALDLLGGNARIGKSINHIRRGYFRYQCGSHLIFYTMADEAINVVRILHKRMDVDGNLPL</sequence>
<keyword evidence="2" id="KW-1277">Toxin-antitoxin system</keyword>
<dbReference type="PANTHER" id="PTHR33755">
    <property type="entry name" value="TOXIN PARE1-RELATED"/>
    <property type="match status" value="1"/>
</dbReference>
<dbReference type="AlphaFoldDB" id="A0A7X3S9Y4"/>
<evidence type="ECO:0000256" key="3">
    <source>
        <dbReference type="PIRNR" id="PIRNR029218"/>
    </source>
</evidence>
<comment type="caution">
    <text evidence="4">The sequence shown here is derived from an EMBL/GenBank/DDBJ whole genome shotgun (WGS) entry which is preliminary data.</text>
</comment>
<organism evidence="4 5">
    <name type="scientific">Stappia sediminis</name>
    <dbReference type="NCBI Taxonomy" id="2692190"/>
    <lineage>
        <taxon>Bacteria</taxon>
        <taxon>Pseudomonadati</taxon>
        <taxon>Pseudomonadota</taxon>
        <taxon>Alphaproteobacteria</taxon>
        <taxon>Hyphomicrobiales</taxon>
        <taxon>Stappiaceae</taxon>
        <taxon>Stappia</taxon>
    </lineage>
</organism>
<dbReference type="InterPro" id="IPR035093">
    <property type="entry name" value="RelE/ParE_toxin_dom_sf"/>
</dbReference>
<accession>A0A7X3S9Y4</accession>
<dbReference type="EMBL" id="WUMV01000010">
    <property type="protein sequence ID" value="MXN67378.1"/>
    <property type="molecule type" value="Genomic_DNA"/>
</dbReference>
<reference evidence="4 5" key="1">
    <citation type="submission" date="2019-12" db="EMBL/GenBank/DDBJ databases">
        <authorList>
            <person name="Li M."/>
        </authorList>
    </citation>
    <scope>NUCLEOTIDE SEQUENCE [LARGE SCALE GENOMIC DNA]</scope>
    <source>
        <strain evidence="4 5">GBMRC 2046</strain>
    </source>
</reference>
<name>A0A7X3S9Y4_9HYPH</name>
<dbReference type="InterPro" id="IPR007712">
    <property type="entry name" value="RelE/ParE_toxin"/>
</dbReference>
<dbReference type="PIRSF" id="PIRSF029218">
    <property type="entry name" value="ParE"/>
    <property type="match status" value="1"/>
</dbReference>
<evidence type="ECO:0000256" key="1">
    <source>
        <dbReference type="ARBA" id="ARBA00006226"/>
    </source>
</evidence>
<dbReference type="Gene3D" id="3.30.2310.20">
    <property type="entry name" value="RelE-like"/>
    <property type="match status" value="1"/>
</dbReference>
<dbReference type="Proteomes" id="UP000433101">
    <property type="component" value="Unassembled WGS sequence"/>
</dbReference>
<gene>
    <name evidence="4" type="ORF">GR183_20925</name>
</gene>
<evidence type="ECO:0000313" key="4">
    <source>
        <dbReference type="EMBL" id="MXN67378.1"/>
    </source>
</evidence>
<dbReference type="PANTHER" id="PTHR33755:SF9">
    <property type="entry name" value="TOXIN PARE1"/>
    <property type="match status" value="1"/>
</dbReference>